<evidence type="ECO:0000256" key="1">
    <source>
        <dbReference type="ARBA" id="ARBA00023002"/>
    </source>
</evidence>
<comment type="catalytic activity">
    <reaction evidence="2">
        <text>N(6)-[(R)-lipoyl]-L-lysyl-[protein] + 3-methyl-2-oxobutanoate + H(+) = N(6)-[(R)-S(8)-2-methylpropanoyldihydrolipoyl]-L-lysyl-[protein] + CO2</text>
        <dbReference type="Rhea" id="RHEA:13457"/>
        <dbReference type="Rhea" id="RHEA-COMP:10474"/>
        <dbReference type="Rhea" id="RHEA-COMP:10497"/>
        <dbReference type="ChEBI" id="CHEBI:11851"/>
        <dbReference type="ChEBI" id="CHEBI:15378"/>
        <dbReference type="ChEBI" id="CHEBI:16526"/>
        <dbReference type="ChEBI" id="CHEBI:83099"/>
        <dbReference type="ChEBI" id="CHEBI:83142"/>
        <dbReference type="EC" id="1.2.4.4"/>
    </reaction>
</comment>
<comment type="similarity">
    <text evidence="2">Belongs to the BCKDHA family.</text>
</comment>
<dbReference type="InterPro" id="IPR050771">
    <property type="entry name" value="Alpha-ketoacid_DH_E1_comp"/>
</dbReference>
<dbReference type="Gene3D" id="3.40.50.970">
    <property type="match status" value="1"/>
</dbReference>
<gene>
    <name evidence="5" type="ORF">THASP1DRAFT_16753</name>
</gene>
<comment type="function">
    <text evidence="2">The branched-chain alpha-keto dehydrogenase complex catalyzes the overall conversion of alpha-keto acids to acyl-CoA and CO(2). It contains multiple copies of three enzymatic components: branched-chain alpha-keto acid decarboxylase (E1), lipoamide acyltransferase (E2) and lipoamide dehydrogenase (E3).</text>
</comment>
<evidence type="ECO:0000313" key="5">
    <source>
        <dbReference type="EMBL" id="RKP07644.1"/>
    </source>
</evidence>
<dbReference type="Pfam" id="PF00676">
    <property type="entry name" value="E1_dh"/>
    <property type="match status" value="1"/>
</dbReference>
<dbReference type="STRING" id="78915.A0A4P9XNU9"/>
<accession>A0A4P9XNU9</accession>
<dbReference type="InterPro" id="IPR001017">
    <property type="entry name" value="DH_E1"/>
</dbReference>
<evidence type="ECO:0000259" key="4">
    <source>
        <dbReference type="Pfam" id="PF00676"/>
    </source>
</evidence>
<sequence length="119" mass="14066">MTYRVGHHSTSDDSSAYRSKKEVEDWKRKDNPLTRLRKYLEARGWWNDALEVEHKTAIRAAILKEFAAAEKQKKPPLSDLFTDVYDQLTPALREQEKELHDLIERYPEYYPTDDHAKSS</sequence>
<comment type="cofactor">
    <cofactor evidence="2">
        <name>thiamine diphosphate</name>
        <dbReference type="ChEBI" id="CHEBI:58937"/>
    </cofactor>
</comment>
<dbReference type="EC" id="1.2.4.4" evidence="2"/>
<dbReference type="Proteomes" id="UP000271241">
    <property type="component" value="Unassembled WGS sequence"/>
</dbReference>
<feature type="region of interest" description="Disordered" evidence="3">
    <location>
        <begin position="1"/>
        <end position="25"/>
    </location>
</feature>
<organism evidence="5 6">
    <name type="scientific">Thamnocephalis sphaerospora</name>
    <dbReference type="NCBI Taxonomy" id="78915"/>
    <lineage>
        <taxon>Eukaryota</taxon>
        <taxon>Fungi</taxon>
        <taxon>Fungi incertae sedis</taxon>
        <taxon>Zoopagomycota</taxon>
        <taxon>Zoopagomycotina</taxon>
        <taxon>Zoopagomycetes</taxon>
        <taxon>Zoopagales</taxon>
        <taxon>Sigmoideomycetaceae</taxon>
        <taxon>Thamnocephalis</taxon>
    </lineage>
</organism>
<evidence type="ECO:0000256" key="2">
    <source>
        <dbReference type="RuleBase" id="RU365014"/>
    </source>
</evidence>
<dbReference type="GO" id="GO:0009083">
    <property type="term" value="P:branched-chain amino acid catabolic process"/>
    <property type="evidence" value="ECO:0007669"/>
    <property type="project" value="TreeGrafter"/>
</dbReference>
<name>A0A4P9XNU9_9FUNG</name>
<keyword evidence="6" id="KW-1185">Reference proteome</keyword>
<dbReference type="AlphaFoldDB" id="A0A4P9XNU9"/>
<dbReference type="OrthoDB" id="3845at2759"/>
<keyword evidence="2" id="KW-0786">Thiamine pyrophosphate</keyword>
<dbReference type="InterPro" id="IPR029061">
    <property type="entry name" value="THDP-binding"/>
</dbReference>
<dbReference type="PANTHER" id="PTHR43380:SF1">
    <property type="entry name" value="2-OXOISOVALERATE DEHYDROGENASE SUBUNIT ALPHA, MITOCHONDRIAL"/>
    <property type="match status" value="1"/>
</dbReference>
<proteinExistence type="inferred from homology"/>
<dbReference type="PANTHER" id="PTHR43380">
    <property type="entry name" value="2-OXOISOVALERATE DEHYDROGENASE SUBUNIT ALPHA, MITOCHONDRIAL"/>
    <property type="match status" value="1"/>
</dbReference>
<evidence type="ECO:0000256" key="3">
    <source>
        <dbReference type="SAM" id="MobiDB-lite"/>
    </source>
</evidence>
<protein>
    <recommendedName>
        <fullName evidence="2">2-oxoisovalerate dehydrogenase subunit alpha</fullName>
        <ecNumber evidence="2">1.2.4.4</ecNumber>
    </recommendedName>
    <alternativeName>
        <fullName evidence="2">Branched-chain alpha-keto acid dehydrogenase E1 component alpha chain</fullName>
    </alternativeName>
</protein>
<dbReference type="SUPFAM" id="SSF52518">
    <property type="entry name" value="Thiamin diphosphate-binding fold (THDP-binding)"/>
    <property type="match status" value="1"/>
</dbReference>
<reference evidence="6" key="1">
    <citation type="journal article" date="2018" name="Nat. Microbiol.">
        <title>Leveraging single-cell genomics to expand the fungal tree of life.</title>
        <authorList>
            <person name="Ahrendt S.R."/>
            <person name="Quandt C.A."/>
            <person name="Ciobanu D."/>
            <person name="Clum A."/>
            <person name="Salamov A."/>
            <person name="Andreopoulos B."/>
            <person name="Cheng J.F."/>
            <person name="Woyke T."/>
            <person name="Pelin A."/>
            <person name="Henrissat B."/>
            <person name="Reynolds N.K."/>
            <person name="Benny G.L."/>
            <person name="Smith M.E."/>
            <person name="James T.Y."/>
            <person name="Grigoriev I.V."/>
        </authorList>
    </citation>
    <scope>NUCLEOTIDE SEQUENCE [LARGE SCALE GENOMIC DNA]</scope>
    <source>
        <strain evidence="6">RSA 1356</strain>
    </source>
</reference>
<dbReference type="EMBL" id="KZ992691">
    <property type="protein sequence ID" value="RKP07644.1"/>
    <property type="molecule type" value="Genomic_DNA"/>
</dbReference>
<dbReference type="GO" id="GO:0003863">
    <property type="term" value="F:branched-chain 2-oxo acid dehydrogenase activity"/>
    <property type="evidence" value="ECO:0007669"/>
    <property type="project" value="UniProtKB-EC"/>
</dbReference>
<feature type="domain" description="Dehydrogenase E1 component" evidence="4">
    <location>
        <begin position="1"/>
        <end position="76"/>
    </location>
</feature>
<evidence type="ECO:0000313" key="6">
    <source>
        <dbReference type="Proteomes" id="UP000271241"/>
    </source>
</evidence>
<keyword evidence="1 2" id="KW-0560">Oxidoreductase</keyword>